<protein>
    <recommendedName>
        <fullName evidence="12">PEP-CTERM system TPR-repeat lipoprotein</fullName>
    </recommendedName>
</protein>
<evidence type="ECO:0000313" key="10">
    <source>
        <dbReference type="EMBL" id="PIS51612.1"/>
    </source>
</evidence>
<evidence type="ECO:0000313" key="9">
    <source>
        <dbReference type="EMBL" id="KAK8442721.1"/>
    </source>
</evidence>
<evidence type="ECO:0000256" key="7">
    <source>
        <dbReference type="PROSITE-ProRule" id="PRU00339"/>
    </source>
</evidence>
<feature type="compositionally biased region" description="Acidic residues" evidence="8">
    <location>
        <begin position="672"/>
        <end position="684"/>
    </location>
</feature>
<keyword evidence="5 7" id="KW-0802">TPR repeat</keyword>
<dbReference type="OMA" id="DPFHNNA"/>
<keyword evidence="4" id="KW-0833">Ubl conjugation pathway</keyword>
<dbReference type="EMBL" id="PEKT03000001">
    <property type="protein sequence ID" value="KAK8442721.1"/>
    <property type="molecule type" value="Genomic_DNA"/>
</dbReference>
<feature type="region of interest" description="Disordered" evidence="8">
    <location>
        <begin position="608"/>
        <end position="659"/>
    </location>
</feature>
<dbReference type="VEuPathDB" id="FungiDB:CJJ09_000897"/>
<gene>
    <name evidence="10" type="ORF">B9J08_003207</name>
    <name evidence="9" type="ORF">B9J08_01068</name>
</gene>
<comment type="caution">
    <text evidence="10">The sequence shown here is derived from an EMBL/GenBank/DDBJ whole genome shotgun (WGS) entry which is preliminary data.</text>
</comment>
<dbReference type="STRING" id="498019.A0A2H0ZMQ3"/>
<evidence type="ECO:0008006" key="12">
    <source>
        <dbReference type="Google" id="ProtNLM"/>
    </source>
</evidence>
<dbReference type="GO" id="GO:0051301">
    <property type="term" value="P:cell division"/>
    <property type="evidence" value="ECO:0007669"/>
    <property type="project" value="UniProtKB-KW"/>
</dbReference>
<feature type="repeat" description="TPR" evidence="7">
    <location>
        <begin position="365"/>
        <end position="398"/>
    </location>
</feature>
<keyword evidence="2" id="KW-0677">Repeat</keyword>
<proteinExistence type="predicted"/>
<dbReference type="SMART" id="SM00028">
    <property type="entry name" value="TPR"/>
    <property type="match status" value="7"/>
</dbReference>
<dbReference type="EMBL" id="PEKT02000007">
    <property type="protein sequence ID" value="PIS51612.1"/>
    <property type="molecule type" value="Genomic_DNA"/>
</dbReference>
<name>A0A2H0ZMQ3_CANAR</name>
<reference evidence="9" key="4">
    <citation type="submission" date="2024-03" db="EMBL/GenBank/DDBJ databases">
        <title>Improved genome assembly of Candida auris strain B8441 and annotation of B11205.</title>
        <authorList>
            <person name="Cauldron N.C."/>
            <person name="Shea T."/>
            <person name="Cuomo C.A."/>
        </authorList>
    </citation>
    <scope>NUCLEOTIDE SEQUENCE</scope>
    <source>
        <strain evidence="9">B8441</strain>
    </source>
</reference>
<dbReference type="GO" id="GO:0045842">
    <property type="term" value="P:positive regulation of mitotic metaphase/anaphase transition"/>
    <property type="evidence" value="ECO:0007669"/>
    <property type="project" value="TreeGrafter"/>
</dbReference>
<dbReference type="GO" id="GO:0005737">
    <property type="term" value="C:cytoplasm"/>
    <property type="evidence" value="ECO:0007669"/>
    <property type="project" value="TreeGrafter"/>
</dbReference>
<dbReference type="Pfam" id="PF13424">
    <property type="entry name" value="TPR_12"/>
    <property type="match status" value="1"/>
</dbReference>
<feature type="compositionally biased region" description="Basic and acidic residues" evidence="8">
    <location>
        <begin position="644"/>
        <end position="656"/>
    </location>
</feature>
<feature type="compositionally biased region" description="Polar residues" evidence="8">
    <location>
        <begin position="628"/>
        <end position="638"/>
    </location>
</feature>
<keyword evidence="3" id="KW-0498">Mitosis</keyword>
<keyword evidence="11" id="KW-1185">Reference proteome</keyword>
<dbReference type="PROSITE" id="PS50005">
    <property type="entry name" value="TPR"/>
    <property type="match status" value="5"/>
</dbReference>
<feature type="repeat" description="TPR" evidence="7">
    <location>
        <begin position="399"/>
        <end position="432"/>
    </location>
</feature>
<dbReference type="GO" id="GO:0031145">
    <property type="term" value="P:anaphase-promoting complex-dependent catabolic process"/>
    <property type="evidence" value="ECO:0007669"/>
    <property type="project" value="TreeGrafter"/>
</dbReference>
<dbReference type="InterPro" id="IPR011990">
    <property type="entry name" value="TPR-like_helical_dom_sf"/>
</dbReference>
<dbReference type="PANTHER" id="PTHR12558">
    <property type="entry name" value="CELL DIVISION CYCLE 16,23,27"/>
    <property type="match status" value="1"/>
</dbReference>
<dbReference type="VEuPathDB" id="FungiDB:QG37_02099"/>
<evidence type="ECO:0000256" key="2">
    <source>
        <dbReference type="ARBA" id="ARBA00022737"/>
    </source>
</evidence>
<dbReference type="VEuPathDB" id="FungiDB:CJI97_003282"/>
<dbReference type="Pfam" id="PF12895">
    <property type="entry name" value="ANAPC3"/>
    <property type="match status" value="1"/>
</dbReference>
<sequence length="684" mass="77788">MVQHHKTPSQHNSSLFISPQMMTRKQDVFITPPNPQSNLFESPGSSSSSFYNIDNVSEPLRNNAAQGTAAAAEEPISRVQKLRLWRHEAFLQHQYSTAEYIGDKILSMTSDPNDAFWLAQVYFQTGNYLRVKSLLTTSPEYEQSVACRYLMAHSLIKLERWEDALDVLGETNPFSKESHQRPKITEYGVRFEASMCYLRGLIYANQNNYERAKDAYKEAVMVDVKCYEAFDELIKNDYLTPAEQWEFINYLNYSDADDNDELVKLLYTSRLSKYINVPKFEEAENILKDEYRLNSNNDLLLSRAQHAFVQCNFDQCLEICETILDKDPYNCNTLPYYISCLYELGGRNKLFLKAHQLAESHPTHPIAWQAIGIYYLSIKKVIEARKFLSKATLLNPNNGQAWIGFAHTFAMDGEHEQAISAYAFAARLFPGNHMPNMFLGMQHLQMNNVSLAEEYLLASHHICNSDPLLLNEIGVVYYHKNQLDRAEAYLQDALTAARFLNSESKIWISINANLGHVYRRAAQYDKALDCFNQALKMNHKNDGTILSAIGLVYLKINNPFKAIGLFHDALALAPDDPISNDLLKRALEANRDAHSAFSVYAGGNITDSHTLSASTSTQSKTYEPLRSFNPSKVGSSKIATVFEDESRDRRRDRSNDDASIAALAERLKEGEESSDEEVMDIESD</sequence>
<dbReference type="GO" id="GO:0016567">
    <property type="term" value="P:protein ubiquitination"/>
    <property type="evidence" value="ECO:0007669"/>
    <property type="project" value="TreeGrafter"/>
</dbReference>
<evidence type="ECO:0000256" key="5">
    <source>
        <dbReference type="ARBA" id="ARBA00022803"/>
    </source>
</evidence>
<dbReference type="AlphaFoldDB" id="A0A2H0ZMQ3"/>
<reference evidence="10 11" key="1">
    <citation type="journal article" date="2017" name="Clin. Infect. Dis.">
        <title>Simultaneous emergence of multidrug-resistant Candida auris on 3 continents confirmed by whole-genome sequencing and epidemiological analyses.</title>
        <authorList>
            <person name="Lockhart S.R."/>
            <person name="Etienne K.A."/>
            <person name="Vallabhaneni S."/>
            <person name="Farooqi J."/>
            <person name="Chowdhary A."/>
            <person name="Govender N.P."/>
            <person name="Colombo A.L."/>
            <person name="Calvo B."/>
            <person name="Cuomo C.A."/>
            <person name="Desjardins C.A."/>
            <person name="Berkow E.L."/>
            <person name="Castanheira M."/>
            <person name="Magobo R.E."/>
            <person name="Jabeen K."/>
            <person name="Asghar R.J."/>
            <person name="Meis J.F."/>
            <person name="Jackson B."/>
            <person name="Chiller T."/>
            <person name="Litvintseva A.P."/>
        </authorList>
    </citation>
    <scope>NUCLEOTIDE SEQUENCE [LARGE SCALE GENOMIC DNA]</scope>
    <source>
        <strain evidence="10 11">B8441</strain>
    </source>
</reference>
<dbReference type="GO" id="GO:0005680">
    <property type="term" value="C:anaphase-promoting complex"/>
    <property type="evidence" value="ECO:0007669"/>
    <property type="project" value="TreeGrafter"/>
</dbReference>
<dbReference type="VEuPathDB" id="FungiDB:B9J08_003207"/>
<feature type="compositionally biased region" description="Polar residues" evidence="8">
    <location>
        <begin position="608"/>
        <end position="621"/>
    </location>
</feature>
<feature type="region of interest" description="Disordered" evidence="8">
    <location>
        <begin position="665"/>
        <end position="684"/>
    </location>
</feature>
<dbReference type="PANTHER" id="PTHR12558:SF9">
    <property type="entry name" value="CELL DIVISION CYCLE PROTEIN 16 HOMOLOG"/>
    <property type="match status" value="1"/>
</dbReference>
<evidence type="ECO:0000256" key="4">
    <source>
        <dbReference type="ARBA" id="ARBA00022786"/>
    </source>
</evidence>
<evidence type="ECO:0000256" key="3">
    <source>
        <dbReference type="ARBA" id="ARBA00022776"/>
    </source>
</evidence>
<accession>A0A2H0ZMQ3</accession>
<feature type="repeat" description="TPR" evidence="7">
    <location>
        <begin position="508"/>
        <end position="541"/>
    </location>
</feature>
<organism evidence="10">
    <name type="scientific">Candidozyma auris</name>
    <name type="common">Yeast</name>
    <name type="synonym">Candida auris</name>
    <dbReference type="NCBI Taxonomy" id="498019"/>
    <lineage>
        <taxon>Eukaryota</taxon>
        <taxon>Fungi</taxon>
        <taxon>Dikarya</taxon>
        <taxon>Ascomycota</taxon>
        <taxon>Saccharomycotina</taxon>
        <taxon>Pichiomycetes</taxon>
        <taxon>Metschnikowiaceae</taxon>
        <taxon>Candidozyma</taxon>
    </lineage>
</organism>
<dbReference type="InterPro" id="IPR019734">
    <property type="entry name" value="TPR_rpt"/>
</dbReference>
<reference evidence="10" key="2">
    <citation type="submission" date="2017-11" db="EMBL/GenBank/DDBJ databases">
        <title>Candida auris genome assembly and annotation.</title>
        <authorList>
            <person name="Munoz J.F."/>
            <person name="Gade L.G."/>
            <person name="Chow N.A."/>
            <person name="Litvintseva A.P."/>
            <person name="Loparev V.N."/>
            <person name="Cuomo C.A."/>
        </authorList>
    </citation>
    <scope>NUCLEOTIDE SEQUENCE</scope>
    <source>
        <strain evidence="10">B8441</strain>
    </source>
</reference>
<feature type="repeat" description="TPR" evidence="7">
    <location>
        <begin position="543"/>
        <end position="576"/>
    </location>
</feature>
<evidence type="ECO:0000256" key="1">
    <source>
        <dbReference type="ARBA" id="ARBA00022618"/>
    </source>
</evidence>
<evidence type="ECO:0000256" key="8">
    <source>
        <dbReference type="SAM" id="MobiDB-lite"/>
    </source>
</evidence>
<dbReference type="Pfam" id="PF13181">
    <property type="entry name" value="TPR_8"/>
    <property type="match status" value="1"/>
</dbReference>
<dbReference type="Proteomes" id="UP000230249">
    <property type="component" value="Unassembled WGS sequence"/>
</dbReference>
<dbReference type="VEuPathDB" id="FungiDB:CJJ07_001247"/>
<dbReference type="SUPFAM" id="SSF48452">
    <property type="entry name" value="TPR-like"/>
    <property type="match status" value="2"/>
</dbReference>
<reference evidence="9 11" key="3">
    <citation type="journal article" date="2018" name="Nat. Commun.">
        <title>Genomic insights into multidrug-resistance, mating and virulence in Candida auris and related emerging species.</title>
        <authorList>
            <person name="Munoz J.F."/>
            <person name="Gade L."/>
            <person name="Chow N.A."/>
            <person name="Loparev V.N."/>
            <person name="Juieng P."/>
            <person name="Berkow E.L."/>
            <person name="Farrer R.A."/>
            <person name="Litvintseva A.P."/>
            <person name="Cuomo C.A."/>
        </authorList>
    </citation>
    <scope>GENOME REANNOTATION</scope>
    <source>
        <strain evidence="9 11">B8441</strain>
    </source>
</reference>
<keyword evidence="1" id="KW-0132">Cell division</keyword>
<evidence type="ECO:0000313" key="11">
    <source>
        <dbReference type="Proteomes" id="UP000230249"/>
    </source>
</evidence>
<keyword evidence="6" id="KW-0131">Cell cycle</keyword>
<feature type="repeat" description="TPR" evidence="7">
    <location>
        <begin position="193"/>
        <end position="226"/>
    </location>
</feature>
<evidence type="ECO:0000256" key="6">
    <source>
        <dbReference type="ARBA" id="ARBA00023306"/>
    </source>
</evidence>
<dbReference type="Gene3D" id="1.25.40.10">
    <property type="entry name" value="Tetratricopeptide repeat domain"/>
    <property type="match status" value="1"/>
</dbReference>
<dbReference type="VEuPathDB" id="FungiDB:CJI96_0001744"/>